<proteinExistence type="inferred from homology"/>
<dbReference type="Gene3D" id="1.10.150.170">
    <property type="entry name" value="Putative methyltransferase TM0872, insert domain"/>
    <property type="match status" value="1"/>
</dbReference>
<dbReference type="SUPFAM" id="SSF53335">
    <property type="entry name" value="S-adenosyl-L-methionine-dependent methyltransferases"/>
    <property type="match status" value="1"/>
</dbReference>
<dbReference type="InterPro" id="IPR023397">
    <property type="entry name" value="SAM-dep_MeTrfase_MraW_recog"/>
</dbReference>
<dbReference type="AlphaFoldDB" id="A0A3B1C9E7"/>
<dbReference type="PANTHER" id="PTHR11265:SF0">
    <property type="entry name" value="12S RRNA N4-METHYLCYTIDINE METHYLTRANSFERASE"/>
    <property type="match status" value="1"/>
</dbReference>
<dbReference type="GO" id="GO:0071424">
    <property type="term" value="F:rRNA (cytosine-N4-)-methyltransferase activity"/>
    <property type="evidence" value="ECO:0007669"/>
    <property type="project" value="TreeGrafter"/>
</dbReference>
<dbReference type="Gene3D" id="3.40.50.150">
    <property type="entry name" value="Vaccinia Virus protein VP39"/>
    <property type="match status" value="1"/>
</dbReference>
<keyword evidence="4" id="KW-0949">S-adenosyl-L-methionine</keyword>
<dbReference type="NCBIfam" id="TIGR00006">
    <property type="entry name" value="16S rRNA (cytosine(1402)-N(4))-methyltransferase RsmH"/>
    <property type="match status" value="1"/>
</dbReference>
<name>A0A3B1C9E7_9ZZZZ</name>
<dbReference type="Pfam" id="PF01795">
    <property type="entry name" value="Methyltransf_5"/>
    <property type="match status" value="1"/>
</dbReference>
<dbReference type="EC" id="2.1.1.199" evidence="5"/>
<evidence type="ECO:0000256" key="3">
    <source>
        <dbReference type="ARBA" id="ARBA00022679"/>
    </source>
</evidence>
<dbReference type="InterPro" id="IPR029063">
    <property type="entry name" value="SAM-dependent_MTases_sf"/>
</dbReference>
<dbReference type="SUPFAM" id="SSF81799">
    <property type="entry name" value="Putative methyltransferase TM0872, insert domain"/>
    <property type="match status" value="1"/>
</dbReference>
<evidence type="ECO:0000313" key="5">
    <source>
        <dbReference type="EMBL" id="VAX23291.1"/>
    </source>
</evidence>
<keyword evidence="2 5" id="KW-0489">Methyltransferase</keyword>
<evidence type="ECO:0000256" key="2">
    <source>
        <dbReference type="ARBA" id="ARBA00022603"/>
    </source>
</evidence>
<accession>A0A3B1C9E7</accession>
<dbReference type="InterPro" id="IPR002903">
    <property type="entry name" value="RsmH"/>
</dbReference>
<dbReference type="HAMAP" id="MF_01007">
    <property type="entry name" value="16SrRNA_methyltr_H"/>
    <property type="match status" value="1"/>
</dbReference>
<dbReference type="PANTHER" id="PTHR11265">
    <property type="entry name" value="S-ADENOSYL-METHYLTRANSFERASE MRAW"/>
    <property type="match status" value="1"/>
</dbReference>
<comment type="similarity">
    <text evidence="1">Belongs to the methyltransferase superfamily. RsmH family.</text>
</comment>
<evidence type="ECO:0000256" key="4">
    <source>
        <dbReference type="ARBA" id="ARBA00022691"/>
    </source>
</evidence>
<sequence>MKHIPVLLDETLKLILRPQTQVVVDATVGGGGHAEAIMKESNVKLLIGLDHDMEAVERARKRLACFGDRVKVTKSNFADIDTALDRLNIKKVDAILMDIGVSSFHFDTGERGFSFRLNGPLDMRMDREQELMASDIVNGASENELIRIFREYGEERRAKRIAKAILKERTVKPIMETAHLASVVETAAPRNVRAHHAINPATRIFQALRIAVNSELSRLRQAIEKGVNRLEAGGRIAIISFHSLEDRIVKQSFNEMSKHCVCPKDFPVCVCGSPGQVKVLTKKPICPGDDEVERNPRARSAKLRVAEKLAA</sequence>
<keyword evidence="3 5" id="KW-0808">Transferase</keyword>
<dbReference type="GO" id="GO:0005737">
    <property type="term" value="C:cytoplasm"/>
    <property type="evidence" value="ECO:0007669"/>
    <property type="project" value="TreeGrafter"/>
</dbReference>
<gene>
    <name evidence="5" type="ORF">MNBD_NITROSPINAE01-1137</name>
</gene>
<evidence type="ECO:0000256" key="1">
    <source>
        <dbReference type="ARBA" id="ARBA00010396"/>
    </source>
</evidence>
<dbReference type="EMBL" id="UOGC01000150">
    <property type="protein sequence ID" value="VAX23291.1"/>
    <property type="molecule type" value="Genomic_DNA"/>
</dbReference>
<dbReference type="GO" id="GO:0070475">
    <property type="term" value="P:rRNA base methylation"/>
    <property type="evidence" value="ECO:0007669"/>
    <property type="project" value="TreeGrafter"/>
</dbReference>
<dbReference type="PIRSF" id="PIRSF004486">
    <property type="entry name" value="MraW"/>
    <property type="match status" value="1"/>
</dbReference>
<protein>
    <submittedName>
        <fullName evidence="5">16S rRNA (Cytosine(1402)-N(4))-methyltransferase</fullName>
        <ecNumber evidence="5">2.1.1.199</ecNumber>
    </submittedName>
</protein>
<organism evidence="5">
    <name type="scientific">hydrothermal vent metagenome</name>
    <dbReference type="NCBI Taxonomy" id="652676"/>
    <lineage>
        <taxon>unclassified sequences</taxon>
        <taxon>metagenomes</taxon>
        <taxon>ecological metagenomes</taxon>
    </lineage>
</organism>
<reference evidence="5" key="1">
    <citation type="submission" date="2018-06" db="EMBL/GenBank/DDBJ databases">
        <authorList>
            <person name="Zhirakovskaya E."/>
        </authorList>
    </citation>
    <scope>NUCLEOTIDE SEQUENCE</scope>
</reference>